<evidence type="ECO:0000313" key="4">
    <source>
        <dbReference type="Proteomes" id="UP001314229"/>
    </source>
</evidence>
<dbReference type="InterPro" id="IPR001660">
    <property type="entry name" value="SAM"/>
</dbReference>
<dbReference type="SUPFAM" id="SSF47769">
    <property type="entry name" value="SAM/Pointed domain"/>
    <property type="match status" value="1"/>
</dbReference>
<dbReference type="AlphaFoldDB" id="A0AAV1QH61"/>
<dbReference type="GO" id="GO:0005096">
    <property type="term" value="F:GTPase activator activity"/>
    <property type="evidence" value="ECO:0007669"/>
    <property type="project" value="TreeGrafter"/>
</dbReference>
<organism evidence="3 4">
    <name type="scientific">Scomber scombrus</name>
    <name type="common">Atlantic mackerel</name>
    <name type="synonym">Scomber vernalis</name>
    <dbReference type="NCBI Taxonomy" id="13677"/>
    <lineage>
        <taxon>Eukaryota</taxon>
        <taxon>Metazoa</taxon>
        <taxon>Chordata</taxon>
        <taxon>Craniata</taxon>
        <taxon>Vertebrata</taxon>
        <taxon>Euteleostomi</taxon>
        <taxon>Actinopterygii</taxon>
        <taxon>Neopterygii</taxon>
        <taxon>Teleostei</taxon>
        <taxon>Neoteleostei</taxon>
        <taxon>Acanthomorphata</taxon>
        <taxon>Pelagiaria</taxon>
        <taxon>Scombriformes</taxon>
        <taxon>Scombridae</taxon>
        <taxon>Scomber</taxon>
    </lineage>
</organism>
<evidence type="ECO:0000256" key="1">
    <source>
        <dbReference type="SAM" id="MobiDB-lite"/>
    </source>
</evidence>
<reference evidence="3 4" key="1">
    <citation type="submission" date="2024-01" db="EMBL/GenBank/DDBJ databases">
        <authorList>
            <person name="Alioto T."/>
            <person name="Alioto T."/>
            <person name="Gomez Garrido J."/>
        </authorList>
    </citation>
    <scope>NUCLEOTIDE SEQUENCE [LARGE SCALE GENOMIC DNA]</scope>
</reference>
<feature type="compositionally biased region" description="Polar residues" evidence="1">
    <location>
        <begin position="88"/>
        <end position="100"/>
    </location>
</feature>
<dbReference type="Pfam" id="PF07647">
    <property type="entry name" value="SAM_2"/>
    <property type="match status" value="1"/>
</dbReference>
<comment type="caution">
    <text evidence="3">The sequence shown here is derived from an EMBL/GenBank/DDBJ whole genome shotgun (WGS) entry which is preliminary data.</text>
</comment>
<feature type="domain" description="SAM" evidence="2">
    <location>
        <begin position="9"/>
        <end position="68"/>
    </location>
</feature>
<dbReference type="InterPro" id="IPR013761">
    <property type="entry name" value="SAM/pointed_sf"/>
</dbReference>
<protein>
    <submittedName>
        <fullName evidence="3">LOW QUALITY PROTEIN: rho GTPase-activating protein 7</fullName>
    </submittedName>
</protein>
<gene>
    <name evidence="3" type="ORF">FSCOSCO3_A029912</name>
</gene>
<dbReference type="Proteomes" id="UP001314229">
    <property type="component" value="Unassembled WGS sequence"/>
</dbReference>
<dbReference type="Gene3D" id="1.10.287.2070">
    <property type="match status" value="1"/>
</dbReference>
<feature type="compositionally biased region" description="Basic and acidic residues" evidence="1">
    <location>
        <begin position="71"/>
        <end position="87"/>
    </location>
</feature>
<keyword evidence="4" id="KW-1185">Reference proteome</keyword>
<proteinExistence type="predicted"/>
<dbReference type="PANTHER" id="PTHR12659:SF4">
    <property type="entry name" value="RHO-GAP DOMAIN-CONTAINING PROTEIN"/>
    <property type="match status" value="1"/>
</dbReference>
<sequence>MLITKIEAKEACDWLRAAGFPQYVQLFKDRRFPIDVEWAKRDHDFLDKDALDSLCRRLSTLNKCVEMRLEPRRSKHRVSVESDDRVTHTQQDSSYPSSRS</sequence>
<evidence type="ECO:0000259" key="2">
    <source>
        <dbReference type="Pfam" id="PF07647"/>
    </source>
</evidence>
<feature type="non-terminal residue" evidence="3">
    <location>
        <position position="100"/>
    </location>
</feature>
<dbReference type="GO" id="GO:0030036">
    <property type="term" value="P:actin cytoskeleton organization"/>
    <property type="evidence" value="ECO:0007669"/>
    <property type="project" value="TreeGrafter"/>
</dbReference>
<dbReference type="GO" id="GO:0035023">
    <property type="term" value="P:regulation of Rho protein signal transduction"/>
    <property type="evidence" value="ECO:0007669"/>
    <property type="project" value="TreeGrafter"/>
</dbReference>
<evidence type="ECO:0000313" key="3">
    <source>
        <dbReference type="EMBL" id="CAK6983468.1"/>
    </source>
</evidence>
<dbReference type="EMBL" id="CAWUFR010001317">
    <property type="protein sequence ID" value="CAK6983468.1"/>
    <property type="molecule type" value="Genomic_DNA"/>
</dbReference>
<feature type="region of interest" description="Disordered" evidence="1">
    <location>
        <begin position="71"/>
        <end position="100"/>
    </location>
</feature>
<dbReference type="PANTHER" id="PTHR12659">
    <property type="entry name" value="RHO-TYPE GTPASE ACTIVATING PROTEIN"/>
    <property type="match status" value="1"/>
</dbReference>
<accession>A0AAV1QH61</accession>
<name>A0AAV1QH61_SCOSC</name>